<dbReference type="PANTHER" id="PTHR37398:SF3">
    <property type="entry name" value="GLYCOSIDE HYDROLASE FAMILY 5 DOMAIN-CONTAINING PROTEIN"/>
    <property type="match status" value="1"/>
</dbReference>
<dbReference type="PANTHER" id="PTHR37398">
    <property type="entry name" value="ENDO-BETA-1,4-MANNANASE"/>
    <property type="match status" value="1"/>
</dbReference>
<organism evidence="2 3">
    <name type="scientific">Artemia franciscana</name>
    <name type="common">Brine shrimp</name>
    <name type="synonym">Artemia sanfranciscana</name>
    <dbReference type="NCBI Taxonomy" id="6661"/>
    <lineage>
        <taxon>Eukaryota</taxon>
        <taxon>Metazoa</taxon>
        <taxon>Ecdysozoa</taxon>
        <taxon>Arthropoda</taxon>
        <taxon>Crustacea</taxon>
        <taxon>Branchiopoda</taxon>
        <taxon>Anostraca</taxon>
        <taxon>Artemiidae</taxon>
        <taxon>Artemia</taxon>
    </lineage>
</organism>
<evidence type="ECO:0000313" key="2">
    <source>
        <dbReference type="EMBL" id="KAK2715610.1"/>
    </source>
</evidence>
<dbReference type="SUPFAM" id="SSF51445">
    <property type="entry name" value="(Trans)glycosidases"/>
    <property type="match status" value="1"/>
</dbReference>
<dbReference type="EMBL" id="JAVRJZ010000012">
    <property type="protein sequence ID" value="KAK2715610.1"/>
    <property type="molecule type" value="Genomic_DNA"/>
</dbReference>
<dbReference type="Proteomes" id="UP001187531">
    <property type="component" value="Unassembled WGS sequence"/>
</dbReference>
<keyword evidence="1" id="KW-0732">Signal</keyword>
<name>A0AA88HTS3_ARTSF</name>
<gene>
    <name evidence="2" type="ORF">QYM36_010253</name>
</gene>
<sequence length="475" mass="53122">MRQYCVVLFGLALVNAIGDSPRLPRSGGAALSHLQGKCSTIPDLCTYMSSFSQSFRDMSNQIKIQSDDIKKLQGMISDLQSSFGDLAELTRRSVTSLSSQANIESTPDPECAQKPPMRLSVNRNGFCLNGRKFHILGTVGPFATFPSFGNNAYRQSQETIQKWIKDIKQNGGNTISLLIGFNPSEIAKILSQSTSKIQVYHQSILQDINTMLQDAAKEKVTVQLILFSSSVQGMEFFLEKDPVVLRFTDLILSPIVQKLKGNPTISSWVIFNHPEDFLDLDEKSIKICTDPESMKRYSPMIYKTKTRTGLSVLQLQKVTNWIADSIHNADENALVTIQVLSLATITDSPRKFMTTNYFSNACLKAAGNRQNGYLDFYQSREASNPDKSRWFSISPFLNKYEEYNFDKPVVIVTDPEVIVSGSRLDGLWVTLAQQGYSGTLGGSYRMANHKEKVNNAMQALKKAVLERKLKVNVEN</sequence>
<keyword evidence="3" id="KW-1185">Reference proteome</keyword>
<dbReference type="AlphaFoldDB" id="A0AA88HTS3"/>
<evidence type="ECO:0000313" key="3">
    <source>
        <dbReference type="Proteomes" id="UP001187531"/>
    </source>
</evidence>
<feature type="signal peptide" evidence="1">
    <location>
        <begin position="1"/>
        <end position="16"/>
    </location>
</feature>
<reference evidence="2" key="1">
    <citation type="submission" date="2023-07" db="EMBL/GenBank/DDBJ databases">
        <title>Chromosome-level genome assembly of Artemia franciscana.</title>
        <authorList>
            <person name="Jo E."/>
        </authorList>
    </citation>
    <scope>NUCLEOTIDE SEQUENCE</scope>
    <source>
        <tissue evidence="2">Whole body</tissue>
    </source>
</reference>
<proteinExistence type="predicted"/>
<comment type="caution">
    <text evidence="2">The sequence shown here is derived from an EMBL/GenBank/DDBJ whole genome shotgun (WGS) entry which is preliminary data.</text>
</comment>
<dbReference type="InterPro" id="IPR017853">
    <property type="entry name" value="GH"/>
</dbReference>
<evidence type="ECO:0000256" key="1">
    <source>
        <dbReference type="SAM" id="SignalP"/>
    </source>
</evidence>
<dbReference type="Gene3D" id="3.20.20.80">
    <property type="entry name" value="Glycosidases"/>
    <property type="match status" value="1"/>
</dbReference>
<feature type="chain" id="PRO_5041647179" evidence="1">
    <location>
        <begin position="17"/>
        <end position="475"/>
    </location>
</feature>
<protein>
    <submittedName>
        <fullName evidence="2">Uncharacterized protein</fullName>
    </submittedName>
</protein>
<accession>A0AA88HTS3</accession>